<dbReference type="PANTHER" id="PTHR33322">
    <property type="entry name" value="BAG DOMAIN CONTAINING PROTEIN, EXPRESSED"/>
    <property type="match status" value="1"/>
</dbReference>
<dbReference type="OrthoDB" id="2500685at2759"/>
<dbReference type="STRING" id="1165861.A0A0L0VFB6"/>
<sequence length="623" mass="70149">MTDVISRSRRRKPPRLPTKAGNFPEIGRTFCKHRRLEASRGSPRQQKKSSNRYKVSVITTFLAHLNRQESLHSQDHCPRSKMSFFYPQQRSGYNQSPFFDLFEQQESPFCSSRPEPYDGYPRRHHSYSRNPHHRHSAGLFHPQDFASPDPYQTTSNIHPLHQLRQQKLDRDAHECYPRNLGYSNSHHPLHQLRQQKLERDALEDRLNFHHPSHRASLRHNPTDCGESLRAERARRLAEAKMRQLGQTSQEEEMKVELTLPDGRQCVVPISWAKKMQSKYPGILTNSMMRPHFAPSPPPPSYTLDQPLATDDSDHDSDFFVLDPTQDPAVPDLTSSAPPLPAGRRRSASPQPPKHSPEEMEAAACLIQQHFRAHRSMKHLAELDLAFDKVKSEFSYPSLLDLKFIDSPDQSDRSTPTSTKLAFNHPVNRSLQAFEEGLTQLQIKADAILSRGNPKIKDWRKKLIIAIEAQLEQLDRFKTEAWTAQHLAHLENLARNQKPDDCHDVEMNDEVVNTDAESVSSDHLNVECSALATPLSAAKAIQSASCPEDIIIPAPEPGNNAVETLLIPTSSTVAPSAFDPAPPSDTSLVGPSCILKPLVTSDGDLICPAPITSMNSEDILVSPA</sequence>
<name>A0A0L0VFB6_9BASI</name>
<evidence type="ECO:0000313" key="3">
    <source>
        <dbReference type="EMBL" id="KNE97906.1"/>
    </source>
</evidence>
<protein>
    <recommendedName>
        <fullName evidence="2">BAG domain-containing protein</fullName>
    </recommendedName>
</protein>
<dbReference type="EMBL" id="AJIL01000062">
    <property type="protein sequence ID" value="KNE97906.1"/>
    <property type="molecule type" value="Genomic_DNA"/>
</dbReference>
<feature type="region of interest" description="Disordered" evidence="1">
    <location>
        <begin position="1"/>
        <end position="24"/>
    </location>
</feature>
<dbReference type="InterPro" id="IPR040400">
    <property type="entry name" value="BAG5/6/7/8"/>
</dbReference>
<feature type="domain" description="BAG" evidence="2">
    <location>
        <begin position="431"/>
        <end position="475"/>
    </location>
</feature>
<dbReference type="Pfam" id="PF02179">
    <property type="entry name" value="BAG"/>
    <property type="match status" value="1"/>
</dbReference>
<dbReference type="InterPro" id="IPR036533">
    <property type="entry name" value="BAG_dom_sf"/>
</dbReference>
<reference evidence="4" key="1">
    <citation type="submission" date="2014-03" db="EMBL/GenBank/DDBJ databases">
        <title>The Genome Sequence of Puccinia striiformis f. sp. tritici PST-78.</title>
        <authorList>
            <consortium name="The Broad Institute Genome Sequencing Platform"/>
            <person name="Cuomo C."/>
            <person name="Hulbert S."/>
            <person name="Chen X."/>
            <person name="Walker B."/>
            <person name="Young S.K."/>
            <person name="Zeng Q."/>
            <person name="Gargeya S."/>
            <person name="Fitzgerald M."/>
            <person name="Haas B."/>
            <person name="Abouelleil A."/>
            <person name="Alvarado L."/>
            <person name="Arachchi H.M."/>
            <person name="Berlin A.M."/>
            <person name="Chapman S.B."/>
            <person name="Goldberg J."/>
            <person name="Griggs A."/>
            <person name="Gujja S."/>
            <person name="Hansen M."/>
            <person name="Howarth C."/>
            <person name="Imamovic A."/>
            <person name="Larimer J."/>
            <person name="McCowan C."/>
            <person name="Montmayeur A."/>
            <person name="Murphy C."/>
            <person name="Neiman D."/>
            <person name="Pearson M."/>
            <person name="Priest M."/>
            <person name="Roberts A."/>
            <person name="Saif S."/>
            <person name="Shea T."/>
            <person name="Sisk P."/>
            <person name="Sykes S."/>
            <person name="Wortman J."/>
            <person name="Nusbaum C."/>
            <person name="Birren B."/>
        </authorList>
    </citation>
    <scope>NUCLEOTIDE SEQUENCE [LARGE SCALE GENOMIC DNA]</scope>
    <source>
        <strain evidence="4">race PST-78</strain>
    </source>
</reference>
<organism evidence="3 4">
    <name type="scientific">Puccinia striiformis f. sp. tritici PST-78</name>
    <dbReference type="NCBI Taxonomy" id="1165861"/>
    <lineage>
        <taxon>Eukaryota</taxon>
        <taxon>Fungi</taxon>
        <taxon>Dikarya</taxon>
        <taxon>Basidiomycota</taxon>
        <taxon>Pucciniomycotina</taxon>
        <taxon>Pucciniomycetes</taxon>
        <taxon>Pucciniales</taxon>
        <taxon>Pucciniaceae</taxon>
        <taxon>Puccinia</taxon>
    </lineage>
</organism>
<dbReference type="PANTHER" id="PTHR33322:SF4">
    <property type="entry name" value="BAG DOMAIN CONTAINING PROTEIN, EXPRESSED"/>
    <property type="match status" value="1"/>
</dbReference>
<dbReference type="Gene3D" id="1.20.58.120">
    <property type="entry name" value="BAG domain"/>
    <property type="match status" value="1"/>
</dbReference>
<feature type="region of interest" description="Disordered" evidence="1">
    <location>
        <begin position="288"/>
        <end position="359"/>
    </location>
</feature>
<dbReference type="GO" id="GO:0051087">
    <property type="term" value="F:protein-folding chaperone binding"/>
    <property type="evidence" value="ECO:0007669"/>
    <property type="project" value="InterPro"/>
</dbReference>
<keyword evidence="4" id="KW-1185">Reference proteome</keyword>
<evidence type="ECO:0000259" key="2">
    <source>
        <dbReference type="Pfam" id="PF02179"/>
    </source>
</evidence>
<evidence type="ECO:0000313" key="4">
    <source>
        <dbReference type="Proteomes" id="UP000054564"/>
    </source>
</evidence>
<evidence type="ECO:0000256" key="1">
    <source>
        <dbReference type="SAM" id="MobiDB-lite"/>
    </source>
</evidence>
<proteinExistence type="predicted"/>
<dbReference type="SUPFAM" id="SSF63491">
    <property type="entry name" value="BAG domain"/>
    <property type="match status" value="1"/>
</dbReference>
<dbReference type="InterPro" id="IPR003103">
    <property type="entry name" value="BAG_domain"/>
</dbReference>
<gene>
    <name evidence="3" type="ORF">PSTG_08779</name>
</gene>
<comment type="caution">
    <text evidence="3">The sequence shown here is derived from an EMBL/GenBank/DDBJ whole genome shotgun (WGS) entry which is preliminary data.</text>
</comment>
<dbReference type="AlphaFoldDB" id="A0A0L0VFB6"/>
<accession>A0A0L0VFB6</accession>
<dbReference type="Proteomes" id="UP000054564">
    <property type="component" value="Unassembled WGS sequence"/>
</dbReference>